<dbReference type="GO" id="GO:0005886">
    <property type="term" value="C:plasma membrane"/>
    <property type="evidence" value="ECO:0007669"/>
    <property type="project" value="UniProtKB-SubCell"/>
</dbReference>
<feature type="transmembrane region" description="Helical" evidence="6">
    <location>
        <begin position="396"/>
        <end position="418"/>
    </location>
</feature>
<gene>
    <name evidence="7" type="primary">spoVB_1</name>
    <name evidence="7" type="ORF">SDC9_22927</name>
</gene>
<reference evidence="7" key="1">
    <citation type="submission" date="2019-08" db="EMBL/GenBank/DDBJ databases">
        <authorList>
            <person name="Kucharzyk K."/>
            <person name="Murdoch R.W."/>
            <person name="Higgins S."/>
            <person name="Loffler F."/>
        </authorList>
    </citation>
    <scope>NUCLEOTIDE SEQUENCE</scope>
</reference>
<dbReference type="CDD" id="cd13124">
    <property type="entry name" value="MATE_SpoVB_like"/>
    <property type="match status" value="1"/>
</dbReference>
<keyword evidence="3 6" id="KW-0812">Transmembrane</keyword>
<feature type="transmembrane region" description="Helical" evidence="6">
    <location>
        <begin position="52"/>
        <end position="72"/>
    </location>
</feature>
<sequence>MNLVSKDTFLKGAFILTAAGIIVKLIGSVNRILLSRLLGGEGIGLYQMAYPIYLLALSISSAGIPVAISIIVAEKIARSDYRGANRVFRISLGVLAITGVVFTFLLYFAAGWLTENQYVRDARAYYAIAALAPAIFFVTVLSSYRGYFQGLQMMTPTAVSQIAEQFIRVVTMIALAYLLLPYGLEYAAAGASFGAGPGAAIGLVVLILYYYRQRKSFKHKMDTQPEIVQESSVSIISRLVKLALPVSMANIMLPVVASIDLLIVPARLEAAGYTVEQATELFGYLTGMAVALINLPTILTASLAASLVPAVSEAFTLKNTQRIYQRTSTAMRIANMITIPSFVGMCLLATPISQMLYGTPNAGTSIAILSGGIVLLGIHQVTTGVLQGLGHTTIPLINMVVSAVVKIGMSWTLTAIPALGIKGAAWATNADFGVAALLNMYFVYRYVGFSLDIKDTLKAAGAAIVMGGIVLLTYDFIMTQTLHNTLATLIAIAVGGTVYGAALLLLGGVQERDLERVPKVGPTIVKILKSLRLLRK</sequence>
<feature type="transmembrane region" description="Helical" evidence="6">
    <location>
        <begin position="424"/>
        <end position="444"/>
    </location>
</feature>
<evidence type="ECO:0000256" key="6">
    <source>
        <dbReference type="SAM" id="Phobius"/>
    </source>
</evidence>
<evidence type="ECO:0000256" key="2">
    <source>
        <dbReference type="ARBA" id="ARBA00022475"/>
    </source>
</evidence>
<dbReference type="AlphaFoldDB" id="A0A644UDK5"/>
<feature type="transmembrane region" description="Helical" evidence="6">
    <location>
        <begin position="333"/>
        <end position="353"/>
    </location>
</feature>
<dbReference type="PIRSF" id="PIRSF038958">
    <property type="entry name" value="PG_synth_SpoVB"/>
    <property type="match status" value="1"/>
</dbReference>
<comment type="caution">
    <text evidence="7">The sequence shown here is derived from an EMBL/GenBank/DDBJ whole genome shotgun (WGS) entry which is preliminary data.</text>
</comment>
<dbReference type="PANTHER" id="PTHR30250:SF21">
    <property type="entry name" value="LIPID II FLIPPASE MURJ"/>
    <property type="match status" value="1"/>
</dbReference>
<proteinExistence type="predicted"/>
<feature type="transmembrane region" description="Helical" evidence="6">
    <location>
        <begin position="12"/>
        <end position="32"/>
    </location>
</feature>
<comment type="subcellular location">
    <subcellularLocation>
        <location evidence="1">Cell membrane</location>
        <topology evidence="1">Multi-pass membrane protein</topology>
    </subcellularLocation>
</comment>
<evidence type="ECO:0000256" key="1">
    <source>
        <dbReference type="ARBA" id="ARBA00004651"/>
    </source>
</evidence>
<name>A0A644UDK5_9ZZZZ</name>
<feature type="transmembrane region" description="Helical" evidence="6">
    <location>
        <begin position="284"/>
        <end position="312"/>
    </location>
</feature>
<keyword evidence="2" id="KW-1003">Cell membrane</keyword>
<dbReference type="Pfam" id="PF01943">
    <property type="entry name" value="Polysacc_synt"/>
    <property type="match status" value="1"/>
</dbReference>
<accession>A0A644UDK5</accession>
<dbReference type="PANTHER" id="PTHR30250">
    <property type="entry name" value="PST FAMILY PREDICTED COLANIC ACID TRANSPORTER"/>
    <property type="match status" value="1"/>
</dbReference>
<dbReference type="InterPro" id="IPR002797">
    <property type="entry name" value="Polysacc_synth"/>
</dbReference>
<feature type="transmembrane region" description="Helical" evidence="6">
    <location>
        <begin position="165"/>
        <end position="184"/>
    </location>
</feature>
<organism evidence="7">
    <name type="scientific">bioreactor metagenome</name>
    <dbReference type="NCBI Taxonomy" id="1076179"/>
    <lineage>
        <taxon>unclassified sequences</taxon>
        <taxon>metagenomes</taxon>
        <taxon>ecological metagenomes</taxon>
    </lineage>
</organism>
<dbReference type="InterPro" id="IPR050833">
    <property type="entry name" value="Poly_Biosynth_Transport"/>
</dbReference>
<evidence type="ECO:0000313" key="7">
    <source>
        <dbReference type="EMBL" id="MPL77076.1"/>
    </source>
</evidence>
<feature type="transmembrane region" description="Helical" evidence="6">
    <location>
        <begin position="365"/>
        <end position="389"/>
    </location>
</feature>
<feature type="transmembrane region" description="Helical" evidence="6">
    <location>
        <begin position="456"/>
        <end position="474"/>
    </location>
</feature>
<evidence type="ECO:0000256" key="3">
    <source>
        <dbReference type="ARBA" id="ARBA00022692"/>
    </source>
</evidence>
<keyword evidence="5 6" id="KW-0472">Membrane</keyword>
<feature type="transmembrane region" description="Helical" evidence="6">
    <location>
        <begin position="190"/>
        <end position="211"/>
    </location>
</feature>
<evidence type="ECO:0000256" key="4">
    <source>
        <dbReference type="ARBA" id="ARBA00022989"/>
    </source>
</evidence>
<feature type="transmembrane region" description="Helical" evidence="6">
    <location>
        <begin position="124"/>
        <end position="144"/>
    </location>
</feature>
<feature type="transmembrane region" description="Helical" evidence="6">
    <location>
        <begin position="92"/>
        <end position="112"/>
    </location>
</feature>
<evidence type="ECO:0000256" key="5">
    <source>
        <dbReference type="ARBA" id="ARBA00023136"/>
    </source>
</evidence>
<protein>
    <submittedName>
        <fullName evidence="7">Stage V sporulation protein B</fullName>
    </submittedName>
</protein>
<dbReference type="EMBL" id="VSSQ01000103">
    <property type="protein sequence ID" value="MPL77076.1"/>
    <property type="molecule type" value="Genomic_DNA"/>
</dbReference>
<keyword evidence="4 6" id="KW-1133">Transmembrane helix</keyword>
<dbReference type="InterPro" id="IPR024923">
    <property type="entry name" value="PG_synth_SpoVB"/>
</dbReference>
<feature type="transmembrane region" description="Helical" evidence="6">
    <location>
        <begin position="242"/>
        <end position="264"/>
    </location>
</feature>
<feature type="transmembrane region" description="Helical" evidence="6">
    <location>
        <begin position="486"/>
        <end position="509"/>
    </location>
</feature>